<keyword evidence="3" id="KW-0472">Membrane</keyword>
<dbReference type="PANTHER" id="PTHR14248">
    <property type="entry name" value="CYCLIN Y, ISOFORM A"/>
    <property type="match status" value="1"/>
</dbReference>
<accession>A0ABP0KT79</accession>
<evidence type="ECO:0000313" key="6">
    <source>
        <dbReference type="Proteomes" id="UP001642464"/>
    </source>
</evidence>
<dbReference type="InterPro" id="IPR013761">
    <property type="entry name" value="SAM/pointed_sf"/>
</dbReference>
<comment type="caution">
    <text evidence="5">The sequence shown here is derived from an EMBL/GenBank/DDBJ whole genome shotgun (WGS) entry which is preliminary data.</text>
</comment>
<dbReference type="SUPFAM" id="SSF47954">
    <property type="entry name" value="Cyclin-like"/>
    <property type="match status" value="1"/>
</dbReference>
<proteinExistence type="predicted"/>
<dbReference type="SUPFAM" id="SSF47769">
    <property type="entry name" value="SAM/Pointed domain"/>
    <property type="match status" value="1"/>
</dbReference>
<sequence>MRDGRSGQARPQSQRNGSAPRNGSVPRKAPAVPRPPSRVDAQVSPSERPSPDHVYNVSNAKDAQNAMAMARRQIASRGPLSTAGANVGARPARASSSGPSAGRAPRQGSVEVTRTPVFAYLKVQQGVFLWFQMVSVCFLSCQIFQIISSRFFESALPNEVYGLNQYARAFAAAGLGELDAISKLSETEALDFLEHLRIYPGHKLRLLRAVECLRHASSEKRDAAQMLEDDAALQRLCSQKESLSKEKAEAENESKRCQEENRRLLELVREQSAQLQKERDRVMELEDLVRGQTEQVQFLASQLHALVQAGGQEKVTELFESFRRNGESKESQGDFILIEPAEHLAKVPRARSNSDSALESPSSSPGTVGSYGALEGYGPRQPFVHDSVGQSARSKLAKSMEIPSNVEVDNLTKCLATALHNKIILSVGRPRPHNASIESLAACSIFLEPVCKEILERQGRERENAIPVGSDMASLGTPLSSLCSPLGSKASDLRDSQNPDRPCHPFNAIAIRRIPNKWDIYDFLELVIRCLEVHAEVSVVTLVYLERFCGMSGVAFTPDNWQRLTITAMMLASKVWYDESYENIDFAERFDLYTLNEINTFERIFLKCVSYDMSVKTVQYAETYFFLRTLGAKDSPEFTLQPLDDLGALRLQERCLAKQIEFKKRYTGDDDFSVTTAF</sequence>
<dbReference type="Gene3D" id="1.10.472.10">
    <property type="entry name" value="Cyclin-like"/>
    <property type="match status" value="1"/>
</dbReference>
<keyword evidence="1" id="KW-0175">Coiled coil</keyword>
<dbReference type="InterPro" id="IPR036915">
    <property type="entry name" value="Cyclin-like_sf"/>
</dbReference>
<feature type="region of interest" description="Disordered" evidence="2">
    <location>
        <begin position="80"/>
        <end position="108"/>
    </location>
</feature>
<evidence type="ECO:0000256" key="3">
    <source>
        <dbReference type="SAM" id="Phobius"/>
    </source>
</evidence>
<gene>
    <name evidence="5" type="ORF">SCF082_LOCUS18799</name>
</gene>
<evidence type="ECO:0000256" key="1">
    <source>
        <dbReference type="SAM" id="Coils"/>
    </source>
</evidence>
<dbReference type="InterPro" id="IPR006671">
    <property type="entry name" value="Cyclin_N"/>
</dbReference>
<feature type="region of interest" description="Disordered" evidence="2">
    <location>
        <begin position="1"/>
        <end position="57"/>
    </location>
</feature>
<reference evidence="5 6" key="1">
    <citation type="submission" date="2024-02" db="EMBL/GenBank/DDBJ databases">
        <authorList>
            <person name="Chen Y."/>
            <person name="Shah S."/>
            <person name="Dougan E. K."/>
            <person name="Thang M."/>
            <person name="Chan C."/>
        </authorList>
    </citation>
    <scope>NUCLEOTIDE SEQUENCE [LARGE SCALE GENOMIC DNA]</scope>
</reference>
<organism evidence="5 6">
    <name type="scientific">Durusdinium trenchii</name>
    <dbReference type="NCBI Taxonomy" id="1381693"/>
    <lineage>
        <taxon>Eukaryota</taxon>
        <taxon>Sar</taxon>
        <taxon>Alveolata</taxon>
        <taxon>Dinophyceae</taxon>
        <taxon>Suessiales</taxon>
        <taxon>Symbiodiniaceae</taxon>
        <taxon>Durusdinium</taxon>
    </lineage>
</organism>
<feature type="coiled-coil region" evidence="1">
    <location>
        <begin position="233"/>
        <end position="295"/>
    </location>
</feature>
<keyword evidence="3" id="KW-0812">Transmembrane</keyword>
<dbReference type="Gene3D" id="1.10.150.50">
    <property type="entry name" value="Transcription Factor, Ets-1"/>
    <property type="match status" value="1"/>
</dbReference>
<feature type="region of interest" description="Disordered" evidence="2">
    <location>
        <begin position="347"/>
        <end position="372"/>
    </location>
</feature>
<feature type="compositionally biased region" description="Low complexity" evidence="2">
    <location>
        <begin position="88"/>
        <end position="106"/>
    </location>
</feature>
<dbReference type="EMBL" id="CAXAMM010012647">
    <property type="protein sequence ID" value="CAK9029450.1"/>
    <property type="molecule type" value="Genomic_DNA"/>
</dbReference>
<feature type="domain" description="Cyclin N-terminal" evidence="4">
    <location>
        <begin position="520"/>
        <end position="614"/>
    </location>
</feature>
<evidence type="ECO:0000259" key="4">
    <source>
        <dbReference type="Pfam" id="PF00134"/>
    </source>
</evidence>
<dbReference type="Pfam" id="PF00134">
    <property type="entry name" value="Cyclin_N"/>
    <property type="match status" value="1"/>
</dbReference>
<feature type="compositionally biased region" description="Polar residues" evidence="2">
    <location>
        <begin position="9"/>
        <end position="21"/>
    </location>
</feature>
<keyword evidence="3" id="KW-1133">Transmembrane helix</keyword>
<keyword evidence="6" id="KW-1185">Reference proteome</keyword>
<evidence type="ECO:0000256" key="2">
    <source>
        <dbReference type="SAM" id="MobiDB-lite"/>
    </source>
</evidence>
<dbReference type="Proteomes" id="UP001642464">
    <property type="component" value="Unassembled WGS sequence"/>
</dbReference>
<name>A0ABP0KT79_9DINO</name>
<feature type="compositionally biased region" description="Low complexity" evidence="2">
    <location>
        <begin position="353"/>
        <end position="364"/>
    </location>
</feature>
<dbReference type="CDD" id="cd20540">
    <property type="entry name" value="CYCLIN_CCNY_like"/>
    <property type="match status" value="1"/>
</dbReference>
<evidence type="ECO:0000313" key="5">
    <source>
        <dbReference type="EMBL" id="CAK9029450.1"/>
    </source>
</evidence>
<protein>
    <submittedName>
        <fullName evidence="5">Cyclin-Y</fullName>
    </submittedName>
</protein>
<feature type="transmembrane region" description="Helical" evidence="3">
    <location>
        <begin position="127"/>
        <end position="147"/>
    </location>
</feature>